<dbReference type="Proteomes" id="UP000593594">
    <property type="component" value="Chromosome"/>
</dbReference>
<sequence>MSASTAHDELRQWWSEHIKTRLVGMFSSALVGGAPHAEYVTRLGLAPDAVFLGYDVVDNAHFAAGAERVRAAGEMPAMGDGPPLDARWRGRYLLASARFVPKKNLPRLIRAYGLYRARAQAEGTEAWPLVMLGDGAMRAELEALRDELGLTPHIHMPGFRQYGELPAFYGTAGAFILPSTTEQWGLVVNEAMASGLPVLVSRRCGCADTLVRDGANGWTFDPEDERAMAEVMLRVASDTARDGMGRASRQIVAQWGPDRFAEGLHAAARRALAAPARKAGPVDSALMRLVASVQDRRRLRHAA</sequence>
<feature type="domain" description="Glycosyl transferase family 1" evidence="1">
    <location>
        <begin position="91"/>
        <end position="247"/>
    </location>
</feature>
<organism evidence="2 3">
    <name type="scientific">Kaustia mangrovi</name>
    <dbReference type="NCBI Taxonomy" id="2593653"/>
    <lineage>
        <taxon>Bacteria</taxon>
        <taxon>Pseudomonadati</taxon>
        <taxon>Pseudomonadota</taxon>
        <taxon>Alphaproteobacteria</taxon>
        <taxon>Hyphomicrobiales</taxon>
        <taxon>Parvibaculaceae</taxon>
        <taxon>Kaustia</taxon>
    </lineage>
</organism>
<dbReference type="SUPFAM" id="SSF53756">
    <property type="entry name" value="UDP-Glycosyltransferase/glycogen phosphorylase"/>
    <property type="match status" value="1"/>
</dbReference>
<dbReference type="AlphaFoldDB" id="A0A7S8C5A3"/>
<accession>A0A7S8C5A3</accession>
<evidence type="ECO:0000259" key="1">
    <source>
        <dbReference type="Pfam" id="PF00534"/>
    </source>
</evidence>
<dbReference type="InterPro" id="IPR001296">
    <property type="entry name" value="Glyco_trans_1"/>
</dbReference>
<gene>
    <name evidence="2" type="ORF">HW532_13850</name>
</gene>
<dbReference type="PANTHER" id="PTHR45947">
    <property type="entry name" value="SULFOQUINOVOSYL TRANSFERASE SQD2"/>
    <property type="match status" value="1"/>
</dbReference>
<keyword evidence="3" id="KW-1185">Reference proteome</keyword>
<dbReference type="RefSeq" id="WP_213161038.1">
    <property type="nucleotide sequence ID" value="NZ_CP058214.1"/>
</dbReference>
<evidence type="ECO:0000313" key="2">
    <source>
        <dbReference type="EMBL" id="QPC43675.1"/>
    </source>
</evidence>
<dbReference type="PANTHER" id="PTHR45947:SF3">
    <property type="entry name" value="SULFOQUINOVOSYL TRANSFERASE SQD2"/>
    <property type="match status" value="1"/>
</dbReference>
<dbReference type="CDD" id="cd03801">
    <property type="entry name" value="GT4_PimA-like"/>
    <property type="match status" value="1"/>
</dbReference>
<proteinExistence type="predicted"/>
<name>A0A7S8C5A3_9HYPH</name>
<reference evidence="2 3" key="1">
    <citation type="submission" date="2020-06" db="EMBL/GenBank/DDBJ databases">
        <title>Genome sequence of 2 isolates from Red Sea Mangroves.</title>
        <authorList>
            <person name="Sefrji F."/>
            <person name="Michoud G."/>
            <person name="Merlino G."/>
            <person name="Daffonchio D."/>
        </authorList>
    </citation>
    <scope>NUCLEOTIDE SEQUENCE [LARGE SCALE GENOMIC DNA]</scope>
    <source>
        <strain evidence="2 3">R1DC25</strain>
    </source>
</reference>
<dbReference type="GO" id="GO:0016757">
    <property type="term" value="F:glycosyltransferase activity"/>
    <property type="evidence" value="ECO:0007669"/>
    <property type="project" value="InterPro"/>
</dbReference>
<dbReference type="EMBL" id="CP058214">
    <property type="protein sequence ID" value="QPC43675.1"/>
    <property type="molecule type" value="Genomic_DNA"/>
</dbReference>
<dbReference type="Pfam" id="PF00534">
    <property type="entry name" value="Glycos_transf_1"/>
    <property type="match status" value="1"/>
</dbReference>
<evidence type="ECO:0000313" key="3">
    <source>
        <dbReference type="Proteomes" id="UP000593594"/>
    </source>
</evidence>
<dbReference type="KEGG" id="kmn:HW532_13850"/>
<keyword evidence="2" id="KW-0808">Transferase</keyword>
<dbReference type="Gene3D" id="3.40.50.2000">
    <property type="entry name" value="Glycogen Phosphorylase B"/>
    <property type="match status" value="1"/>
</dbReference>
<dbReference type="InterPro" id="IPR050194">
    <property type="entry name" value="Glycosyltransferase_grp1"/>
</dbReference>
<protein>
    <submittedName>
        <fullName evidence="2">Glycosyltransferase family 4 protein</fullName>
    </submittedName>
</protein>